<dbReference type="Proteomes" id="UP001596413">
    <property type="component" value="Unassembled WGS sequence"/>
</dbReference>
<comment type="caution">
    <text evidence="2">The sequence shown here is derived from an EMBL/GenBank/DDBJ whole genome shotgun (WGS) entry which is preliminary data.</text>
</comment>
<dbReference type="EMBL" id="JBHSZO010000012">
    <property type="protein sequence ID" value="MFC7218507.1"/>
    <property type="molecule type" value="Genomic_DNA"/>
</dbReference>
<dbReference type="PANTHER" id="PTHR39426">
    <property type="entry name" value="HOMOLOGY TO DEATH-ON-CURING PROTEIN OF PHAGE P1"/>
    <property type="match status" value="1"/>
</dbReference>
<dbReference type="InterPro" id="IPR036597">
    <property type="entry name" value="Fido-like_dom_sf"/>
</dbReference>
<dbReference type="NCBIfam" id="TIGR01550">
    <property type="entry name" value="DOC_P1"/>
    <property type="match status" value="1"/>
</dbReference>
<evidence type="ECO:0000313" key="2">
    <source>
        <dbReference type="EMBL" id="MFC7218507.1"/>
    </source>
</evidence>
<dbReference type="Gene3D" id="1.20.120.1870">
    <property type="entry name" value="Fic/DOC protein, Fido domain"/>
    <property type="match status" value="1"/>
</dbReference>
<evidence type="ECO:0000259" key="1">
    <source>
        <dbReference type="PROSITE" id="PS51459"/>
    </source>
</evidence>
<dbReference type="InterPro" id="IPR006440">
    <property type="entry name" value="Doc"/>
</dbReference>
<proteinExistence type="predicted"/>
<organism evidence="2 3">
    <name type="scientific">Streptomyces polyrhachis</name>
    <dbReference type="NCBI Taxonomy" id="1282885"/>
    <lineage>
        <taxon>Bacteria</taxon>
        <taxon>Bacillati</taxon>
        <taxon>Actinomycetota</taxon>
        <taxon>Actinomycetes</taxon>
        <taxon>Kitasatosporales</taxon>
        <taxon>Streptomycetaceae</taxon>
        <taxon>Streptomyces</taxon>
    </lineage>
</organism>
<name>A0ABW2GFT4_9ACTN</name>
<accession>A0ABW2GFT4</accession>
<dbReference type="PANTHER" id="PTHR39426:SF1">
    <property type="entry name" value="HOMOLOGY TO DEATH-ON-CURING PROTEIN OF PHAGE P1"/>
    <property type="match status" value="1"/>
</dbReference>
<sequence>MTVIYLTAEDVLAVAAHACGDMQVAVRDIGLLESAAHRPSAAMFGQEAYADLFDKAAALLQSLAINHPLVDGNKRTAWLSCTVFLRINGVLLHPDIDAAEQLVLAVATGTMSEVKPIADALRALRDEHATAL</sequence>
<gene>
    <name evidence="2" type="ORF">ACFQLX_10055</name>
</gene>
<dbReference type="SUPFAM" id="SSF140931">
    <property type="entry name" value="Fic-like"/>
    <property type="match status" value="1"/>
</dbReference>
<dbReference type="Pfam" id="PF02661">
    <property type="entry name" value="Fic"/>
    <property type="match status" value="1"/>
</dbReference>
<evidence type="ECO:0000313" key="3">
    <source>
        <dbReference type="Proteomes" id="UP001596413"/>
    </source>
</evidence>
<dbReference type="PROSITE" id="PS51459">
    <property type="entry name" value="FIDO"/>
    <property type="match status" value="1"/>
</dbReference>
<reference evidence="3" key="1">
    <citation type="journal article" date="2019" name="Int. J. Syst. Evol. Microbiol.">
        <title>The Global Catalogue of Microorganisms (GCM) 10K type strain sequencing project: providing services to taxonomists for standard genome sequencing and annotation.</title>
        <authorList>
            <consortium name="The Broad Institute Genomics Platform"/>
            <consortium name="The Broad Institute Genome Sequencing Center for Infectious Disease"/>
            <person name="Wu L."/>
            <person name="Ma J."/>
        </authorList>
    </citation>
    <scope>NUCLEOTIDE SEQUENCE [LARGE SCALE GENOMIC DNA]</scope>
    <source>
        <strain evidence="3">CGMCC 1.13681</strain>
    </source>
</reference>
<dbReference type="InterPro" id="IPR053737">
    <property type="entry name" value="Type_II_TA_Toxin"/>
</dbReference>
<feature type="domain" description="Fido" evidence="1">
    <location>
        <begin position="6"/>
        <end position="123"/>
    </location>
</feature>
<dbReference type="InterPro" id="IPR003812">
    <property type="entry name" value="Fido"/>
</dbReference>
<keyword evidence="3" id="KW-1185">Reference proteome</keyword>
<dbReference type="RefSeq" id="WP_386413871.1">
    <property type="nucleotide sequence ID" value="NZ_JBHSZO010000012.1"/>
</dbReference>
<protein>
    <submittedName>
        <fullName evidence="2">Type II toxin-antitoxin system death-on-curing family toxin</fullName>
    </submittedName>
</protein>